<dbReference type="InterPro" id="IPR011662">
    <property type="entry name" value="Secretin/TonB_short_N"/>
</dbReference>
<gene>
    <name evidence="8" type="ORF">CCR94_17865</name>
</gene>
<evidence type="ECO:0000313" key="8">
    <source>
        <dbReference type="EMBL" id="PPQ28426.1"/>
    </source>
</evidence>
<comment type="subcellular location">
    <subcellularLocation>
        <location evidence="1">Membrane</location>
        <topology evidence="1">Single-pass membrane protein</topology>
    </subcellularLocation>
</comment>
<protein>
    <submittedName>
        <fullName evidence="8">Energy transducer TonB</fullName>
    </submittedName>
</protein>
<dbReference type="EMBL" id="NHSJ01000109">
    <property type="protein sequence ID" value="PPQ28426.1"/>
    <property type="molecule type" value="Genomic_DNA"/>
</dbReference>
<dbReference type="SUPFAM" id="SSF74653">
    <property type="entry name" value="TolA/TonB C-terminal domain"/>
    <property type="match status" value="1"/>
</dbReference>
<dbReference type="InterPro" id="IPR006260">
    <property type="entry name" value="TonB/TolA_C"/>
</dbReference>
<evidence type="ECO:0000256" key="2">
    <source>
        <dbReference type="ARBA" id="ARBA00022448"/>
    </source>
</evidence>
<dbReference type="SMART" id="SM00965">
    <property type="entry name" value="STN"/>
    <property type="match status" value="1"/>
</dbReference>
<keyword evidence="9" id="KW-1185">Reference proteome</keyword>
<keyword evidence="6" id="KW-0998">Cell outer membrane</keyword>
<dbReference type="AlphaFoldDB" id="A0A2S6N1F9"/>
<dbReference type="OrthoDB" id="8207507at2"/>
<keyword evidence="3" id="KW-0812">Transmembrane</keyword>
<evidence type="ECO:0000256" key="3">
    <source>
        <dbReference type="ARBA" id="ARBA00022692"/>
    </source>
</evidence>
<sequence length="251" mass="26635">MVVMLLADESRLPIFLLACPASRLWVAVVSVVFAMTGAAAAEQAGGRDKAGAVAFNIVPQPLEEGLDAFSSTSNVQVLYETSLTSGRRSANLQGVFKPEAALKAMLAGTGLTAWRTTQDSFSLVPHQEVASLGGDVPGRSPPEIERFGHFLGVVQAGLLDMLCRTEQTRPGQYKVALRFTVGSSGEVLSSSLMNSTGNRERDAQIVAVVERLTVSEAPPSQLPQPITMVIAPRPPDLTGDCASVDRMQANR</sequence>
<comment type="caution">
    <text evidence="8">The sequence shown here is derived from an EMBL/GenBank/DDBJ whole genome shotgun (WGS) entry which is preliminary data.</text>
</comment>
<feature type="domain" description="Secretin/TonB short N-terminal" evidence="7">
    <location>
        <begin position="75"/>
        <end position="126"/>
    </location>
</feature>
<dbReference type="Gene3D" id="3.30.1150.10">
    <property type="match status" value="1"/>
</dbReference>
<keyword evidence="2" id="KW-0813">Transport</keyword>
<reference evidence="8 9" key="1">
    <citation type="journal article" date="2018" name="Arch. Microbiol.">
        <title>New insights into the metabolic potential of the phototrophic purple bacterium Rhodopila globiformis DSM 161(T) from its draft genome sequence and evidence for a vanadium-dependent nitrogenase.</title>
        <authorList>
            <person name="Imhoff J.F."/>
            <person name="Rahn T."/>
            <person name="Kunzel S."/>
            <person name="Neulinger S.C."/>
        </authorList>
    </citation>
    <scope>NUCLEOTIDE SEQUENCE [LARGE SCALE GENOMIC DNA]</scope>
    <source>
        <strain evidence="8 9">DSM 16996</strain>
    </source>
</reference>
<evidence type="ECO:0000256" key="6">
    <source>
        <dbReference type="ARBA" id="ARBA00023237"/>
    </source>
</evidence>
<evidence type="ECO:0000259" key="7">
    <source>
        <dbReference type="SMART" id="SM00965"/>
    </source>
</evidence>
<evidence type="ECO:0000256" key="5">
    <source>
        <dbReference type="ARBA" id="ARBA00023136"/>
    </source>
</evidence>
<keyword evidence="5" id="KW-0472">Membrane</keyword>
<evidence type="ECO:0000256" key="4">
    <source>
        <dbReference type="ARBA" id="ARBA00022989"/>
    </source>
</evidence>
<proteinExistence type="predicted"/>
<organism evidence="8 9">
    <name type="scientific">Rhodoblastus sphagnicola</name>
    <dbReference type="NCBI Taxonomy" id="333368"/>
    <lineage>
        <taxon>Bacteria</taxon>
        <taxon>Pseudomonadati</taxon>
        <taxon>Pseudomonadota</taxon>
        <taxon>Alphaproteobacteria</taxon>
        <taxon>Hyphomicrobiales</taxon>
        <taxon>Rhodoblastaceae</taxon>
        <taxon>Rhodoblastus</taxon>
    </lineage>
</organism>
<dbReference type="Proteomes" id="UP000239089">
    <property type="component" value="Unassembled WGS sequence"/>
</dbReference>
<evidence type="ECO:0000313" key="9">
    <source>
        <dbReference type="Proteomes" id="UP000239089"/>
    </source>
</evidence>
<dbReference type="Gene3D" id="3.55.50.30">
    <property type="match status" value="1"/>
</dbReference>
<name>A0A2S6N1F9_9HYPH</name>
<dbReference type="Pfam" id="PF07660">
    <property type="entry name" value="STN"/>
    <property type="match status" value="1"/>
</dbReference>
<accession>A0A2S6N1F9</accession>
<dbReference type="NCBIfam" id="TIGR01352">
    <property type="entry name" value="tonB_Cterm"/>
    <property type="match status" value="1"/>
</dbReference>
<keyword evidence="4" id="KW-1133">Transmembrane helix</keyword>
<evidence type="ECO:0000256" key="1">
    <source>
        <dbReference type="ARBA" id="ARBA00004167"/>
    </source>
</evidence>
<dbReference type="GO" id="GO:0019867">
    <property type="term" value="C:outer membrane"/>
    <property type="evidence" value="ECO:0007669"/>
    <property type="project" value="InterPro"/>
</dbReference>